<dbReference type="PANTHER" id="PTHR42714">
    <property type="entry name" value="TRNA MODIFICATION GTPASE GTPBP3"/>
    <property type="match status" value="1"/>
</dbReference>
<dbReference type="PANTHER" id="PTHR42714:SF2">
    <property type="entry name" value="TRNA MODIFICATION GTPASE GTPBP3, MITOCHONDRIAL"/>
    <property type="match status" value="1"/>
</dbReference>
<dbReference type="InterPro" id="IPR018948">
    <property type="entry name" value="GTP-bd_TrmE_N"/>
</dbReference>
<dbReference type="FunFam" id="3.30.1360.120:FF:000007">
    <property type="entry name" value="tRNA modification GTPase GTPBP3, mitochondrial"/>
    <property type="match status" value="1"/>
</dbReference>
<dbReference type="NCBIfam" id="NF003661">
    <property type="entry name" value="PRK05291.1-3"/>
    <property type="match status" value="1"/>
</dbReference>
<evidence type="ECO:0000256" key="7">
    <source>
        <dbReference type="ARBA" id="ARBA00023134"/>
    </source>
</evidence>
<keyword evidence="4 8" id="KW-0378">Hydrolase</keyword>
<protein>
    <recommendedName>
        <fullName evidence="8">tRNA modification GTPase MnmE</fullName>
        <ecNumber evidence="8">3.6.-.-</ecNumber>
    </recommendedName>
</protein>
<dbReference type="CDD" id="cd14858">
    <property type="entry name" value="TrmE_N"/>
    <property type="match status" value="1"/>
</dbReference>
<dbReference type="GO" id="GO:0030488">
    <property type="term" value="P:tRNA methylation"/>
    <property type="evidence" value="ECO:0007669"/>
    <property type="project" value="TreeGrafter"/>
</dbReference>
<dbReference type="GO" id="GO:0002098">
    <property type="term" value="P:tRNA wobble uridine modification"/>
    <property type="evidence" value="ECO:0007669"/>
    <property type="project" value="TreeGrafter"/>
</dbReference>
<dbReference type="Pfam" id="PF10396">
    <property type="entry name" value="TrmE_N"/>
    <property type="match status" value="1"/>
</dbReference>
<dbReference type="EC" id="3.6.-.-" evidence="8"/>
<comment type="function">
    <text evidence="8">Exhibits a very high intrinsic GTPase hydrolysis rate. Involved in the addition of a carboxymethylaminomethyl (cmnm) group at the wobble position (U34) of certain tRNAs, forming tRNA-cmnm(5)s(2)U34.</text>
</comment>
<evidence type="ECO:0000256" key="2">
    <source>
        <dbReference type="ARBA" id="ARBA00022694"/>
    </source>
</evidence>
<dbReference type="InterPro" id="IPR027266">
    <property type="entry name" value="TrmE/GcvT-like"/>
</dbReference>
<accession>A0AAW9S1D4</accession>
<comment type="subunit">
    <text evidence="8">Homodimer. Heterotetramer of two MnmE and two MnmG subunits.</text>
</comment>
<dbReference type="GO" id="GO:0046872">
    <property type="term" value="F:metal ion binding"/>
    <property type="evidence" value="ECO:0007669"/>
    <property type="project" value="UniProtKB-KW"/>
</dbReference>
<comment type="subcellular location">
    <subcellularLocation>
        <location evidence="8">Cytoplasm</location>
    </subcellularLocation>
</comment>
<dbReference type="InterPro" id="IPR027368">
    <property type="entry name" value="MnmE_dom2"/>
</dbReference>
<comment type="caution">
    <text evidence="11">The sequence shown here is derived from an EMBL/GenBank/DDBJ whole genome shotgun (WGS) entry which is preliminary data.</text>
</comment>
<dbReference type="InterPro" id="IPR027417">
    <property type="entry name" value="P-loop_NTPase"/>
</dbReference>
<comment type="similarity">
    <text evidence="1 8 9">Belongs to the TRAFAC class TrmE-Era-EngA-EngB-Septin-like GTPase superfamily. TrmE GTPase family.</text>
</comment>
<dbReference type="Pfam" id="PF12631">
    <property type="entry name" value="MnmE_helical"/>
    <property type="match status" value="1"/>
</dbReference>
<comment type="cofactor">
    <cofactor evidence="8">
        <name>K(+)</name>
        <dbReference type="ChEBI" id="CHEBI:29103"/>
    </cofactor>
    <text evidence="8">Binds 1 potassium ion per subunit.</text>
</comment>
<name>A0AAW9S1D4_9HYPH</name>
<dbReference type="PROSITE" id="PS51709">
    <property type="entry name" value="G_TRME"/>
    <property type="match status" value="1"/>
</dbReference>
<keyword evidence="6 8" id="KW-0630">Potassium</keyword>
<dbReference type="GO" id="GO:0005737">
    <property type="term" value="C:cytoplasm"/>
    <property type="evidence" value="ECO:0007669"/>
    <property type="project" value="UniProtKB-SubCell"/>
</dbReference>
<dbReference type="AlphaFoldDB" id="A0AAW9S1D4"/>
<keyword evidence="3 8" id="KW-0547">Nucleotide-binding</keyword>
<gene>
    <name evidence="8 11" type="primary">mnmE</name>
    <name evidence="8" type="synonym">trmE</name>
    <name evidence="11" type="ORF">V3328_26000</name>
</gene>
<dbReference type="SUPFAM" id="SSF116878">
    <property type="entry name" value="TrmE connector domain"/>
    <property type="match status" value="1"/>
</dbReference>
<feature type="binding site" evidence="8">
    <location>
        <begin position="247"/>
        <end position="253"/>
    </location>
    <ligand>
        <name>GTP</name>
        <dbReference type="ChEBI" id="CHEBI:37565"/>
    </ligand>
</feature>
<dbReference type="Gene3D" id="3.40.50.300">
    <property type="entry name" value="P-loop containing nucleotide triphosphate hydrolases"/>
    <property type="match status" value="1"/>
</dbReference>
<feature type="binding site" evidence="8">
    <location>
        <begin position="228"/>
        <end position="233"/>
    </location>
    <ligand>
        <name>GTP</name>
        <dbReference type="ChEBI" id="CHEBI:37565"/>
    </ligand>
</feature>
<evidence type="ECO:0000259" key="10">
    <source>
        <dbReference type="PROSITE" id="PS51709"/>
    </source>
</evidence>
<dbReference type="SUPFAM" id="SSF103025">
    <property type="entry name" value="Folate-binding domain"/>
    <property type="match status" value="1"/>
</dbReference>
<feature type="domain" description="TrmE-type G" evidence="10">
    <location>
        <begin position="218"/>
        <end position="368"/>
    </location>
</feature>
<feature type="binding site" evidence="8">
    <location>
        <position position="253"/>
    </location>
    <ligand>
        <name>Mg(2+)</name>
        <dbReference type="ChEBI" id="CHEBI:18420"/>
    </ligand>
</feature>
<dbReference type="Pfam" id="PF01926">
    <property type="entry name" value="MMR_HSR1"/>
    <property type="match status" value="1"/>
</dbReference>
<dbReference type="InterPro" id="IPR031168">
    <property type="entry name" value="G_TrmE"/>
</dbReference>
<keyword evidence="7 8" id="KW-0342">GTP-binding</keyword>
<dbReference type="NCBIfam" id="TIGR00231">
    <property type="entry name" value="small_GTP"/>
    <property type="match status" value="1"/>
</dbReference>
<feature type="binding site" evidence="8">
    <location>
        <position position="445"/>
    </location>
    <ligand>
        <name>(6S)-5-formyl-5,6,7,8-tetrahydrofolate</name>
        <dbReference type="ChEBI" id="CHEBI:57457"/>
    </ligand>
</feature>
<feature type="binding site" evidence="8">
    <location>
        <position position="121"/>
    </location>
    <ligand>
        <name>(6S)-5-formyl-5,6,7,8-tetrahydrofolate</name>
        <dbReference type="ChEBI" id="CHEBI:57457"/>
    </ligand>
</feature>
<evidence type="ECO:0000313" key="11">
    <source>
        <dbReference type="EMBL" id="MEJ8574954.1"/>
    </source>
</evidence>
<dbReference type="GO" id="GO:0005525">
    <property type="term" value="F:GTP binding"/>
    <property type="evidence" value="ECO:0007669"/>
    <property type="project" value="UniProtKB-UniRule"/>
</dbReference>
<evidence type="ECO:0000256" key="6">
    <source>
        <dbReference type="ARBA" id="ARBA00022958"/>
    </source>
</evidence>
<dbReference type="EMBL" id="JAZHOF010000015">
    <property type="protein sequence ID" value="MEJ8574954.1"/>
    <property type="molecule type" value="Genomic_DNA"/>
</dbReference>
<feature type="binding site" evidence="8">
    <location>
        <position position="232"/>
    </location>
    <ligand>
        <name>Mg(2+)</name>
        <dbReference type="ChEBI" id="CHEBI:18420"/>
    </ligand>
</feature>
<evidence type="ECO:0000256" key="1">
    <source>
        <dbReference type="ARBA" id="ARBA00011043"/>
    </source>
</evidence>
<dbReference type="InterPro" id="IPR006073">
    <property type="entry name" value="GTP-bd"/>
</dbReference>
<keyword evidence="8" id="KW-0479">Metal-binding</keyword>
<dbReference type="Gene3D" id="1.20.120.430">
    <property type="entry name" value="tRNA modification GTPase MnmE domain 2"/>
    <property type="match status" value="1"/>
</dbReference>
<dbReference type="CDD" id="cd04164">
    <property type="entry name" value="trmE"/>
    <property type="match status" value="1"/>
</dbReference>
<dbReference type="HAMAP" id="MF_00379">
    <property type="entry name" value="GTPase_MnmE"/>
    <property type="match status" value="1"/>
</dbReference>
<dbReference type="RefSeq" id="WP_340332650.1">
    <property type="nucleotide sequence ID" value="NZ_JAZHOF010000015.1"/>
</dbReference>
<reference evidence="11 12" key="1">
    <citation type="submission" date="2024-02" db="EMBL/GenBank/DDBJ databases">
        <title>Genome analysis and characterization of Microbaculum marinisediminis sp. nov., isolated from marine sediment.</title>
        <authorList>
            <person name="Du Z.-J."/>
            <person name="Ye Y.-Q."/>
            <person name="Zhang Z.-R."/>
            <person name="Yuan S.-M."/>
            <person name="Zhang X.-Y."/>
        </authorList>
    </citation>
    <scope>NUCLEOTIDE SEQUENCE [LARGE SCALE GENOMIC DNA]</scope>
    <source>
        <strain evidence="11 12">SDUM1044001</strain>
    </source>
</reference>
<proteinExistence type="inferred from homology"/>
<evidence type="ECO:0000313" key="12">
    <source>
        <dbReference type="Proteomes" id="UP001378188"/>
    </source>
</evidence>
<dbReference type="Gene3D" id="3.30.1360.120">
    <property type="entry name" value="Probable tRNA modification gtpase trme, domain 1"/>
    <property type="match status" value="1"/>
</dbReference>
<comment type="caution">
    <text evidence="8">Lacks conserved residue(s) required for the propagation of feature annotation.</text>
</comment>
<keyword evidence="8" id="KW-0963">Cytoplasm</keyword>
<feature type="binding site" evidence="8">
    <location>
        <position position="24"/>
    </location>
    <ligand>
        <name>(6S)-5-formyl-5,6,7,8-tetrahydrofolate</name>
        <dbReference type="ChEBI" id="CHEBI:57457"/>
    </ligand>
</feature>
<dbReference type="GO" id="GO:0003924">
    <property type="term" value="F:GTPase activity"/>
    <property type="evidence" value="ECO:0007669"/>
    <property type="project" value="UniProtKB-UniRule"/>
</dbReference>
<keyword evidence="2 8" id="KW-0819">tRNA processing</keyword>
<dbReference type="InterPro" id="IPR025867">
    <property type="entry name" value="MnmE_helical"/>
</dbReference>
<dbReference type="Proteomes" id="UP001378188">
    <property type="component" value="Unassembled WGS sequence"/>
</dbReference>
<dbReference type="SUPFAM" id="SSF52540">
    <property type="entry name" value="P-loop containing nucleoside triphosphate hydrolases"/>
    <property type="match status" value="1"/>
</dbReference>
<dbReference type="NCBIfam" id="TIGR00450">
    <property type="entry name" value="mnmE_trmE_thdF"/>
    <property type="match status" value="1"/>
</dbReference>
<organism evidence="11 12">
    <name type="scientific">Microbaculum marinum</name>
    <dbReference type="NCBI Taxonomy" id="1764581"/>
    <lineage>
        <taxon>Bacteria</taxon>
        <taxon>Pseudomonadati</taxon>
        <taxon>Pseudomonadota</taxon>
        <taxon>Alphaproteobacteria</taxon>
        <taxon>Hyphomicrobiales</taxon>
        <taxon>Tepidamorphaceae</taxon>
        <taxon>Microbaculum</taxon>
    </lineage>
</organism>
<keyword evidence="12" id="KW-1185">Reference proteome</keyword>
<evidence type="ECO:0000256" key="5">
    <source>
        <dbReference type="ARBA" id="ARBA00022842"/>
    </source>
</evidence>
<keyword evidence="5 8" id="KW-0460">Magnesium</keyword>
<dbReference type="InterPro" id="IPR005225">
    <property type="entry name" value="Small_GTP-bd"/>
</dbReference>
<sequence length="445" mass="47271">MNSGTDTIFALSSGSGKAGVAVVRISGPDAGAALRDLTGGIPKERHAVLRSIRDRNGEKIDRGLILWLPGPGSFTGEDMAEFQVHGGRSVVSGLIETLAGMEGLRPAEPGEFARRAFGNGKLDLTEIEGLADLIDAETVLQRRQALRQLEGRSGEIVEDWRRRLIGAIALCEAGIDFVDEDDVSDEVGADITPIVAHLRAEICGHLEEEPRGESIRTGLTVVIAGPPNAGKSSLLNALARRDVAIVADVPGTTRDAIEVRLELGGVPVTMVDTAGIRASGDEIEMEGVRRAERHVADADLVLWLADSSAETSGLETRPRTGPETWWVSTKIDLVDGVAGRIDAVRFGLSALSGAGVGELLRGLAEWATNRVGSGTIPVITRVRHRRELESAAAALERAGGLDYRSDPDLVAEELRAAANALGRVTGRIDVEDVLDAIFRDFCIGK</sequence>
<evidence type="ECO:0000256" key="3">
    <source>
        <dbReference type="ARBA" id="ARBA00022741"/>
    </source>
</evidence>
<feature type="binding site" evidence="8">
    <location>
        <begin position="272"/>
        <end position="275"/>
    </location>
    <ligand>
        <name>GTP</name>
        <dbReference type="ChEBI" id="CHEBI:37565"/>
    </ligand>
</feature>
<feature type="binding site" evidence="8">
    <location>
        <position position="81"/>
    </location>
    <ligand>
        <name>(6S)-5-formyl-5,6,7,8-tetrahydrofolate</name>
        <dbReference type="ChEBI" id="CHEBI:57457"/>
    </ligand>
</feature>
<evidence type="ECO:0000256" key="8">
    <source>
        <dbReference type="HAMAP-Rule" id="MF_00379"/>
    </source>
</evidence>
<evidence type="ECO:0000256" key="4">
    <source>
        <dbReference type="ARBA" id="ARBA00022801"/>
    </source>
</evidence>
<evidence type="ECO:0000256" key="9">
    <source>
        <dbReference type="RuleBase" id="RU003313"/>
    </source>
</evidence>
<dbReference type="InterPro" id="IPR004520">
    <property type="entry name" value="GTPase_MnmE"/>
</dbReference>